<dbReference type="Proteomes" id="UP001302812">
    <property type="component" value="Unassembled WGS sequence"/>
</dbReference>
<feature type="chain" id="PRO_5042886006" evidence="1">
    <location>
        <begin position="20"/>
        <end position="167"/>
    </location>
</feature>
<name>A0AAN6TLW1_9PEZI</name>
<protein>
    <submittedName>
        <fullName evidence="2">Uncharacterized protein</fullName>
    </submittedName>
</protein>
<reference evidence="2" key="1">
    <citation type="journal article" date="2023" name="Mol. Phylogenet. Evol.">
        <title>Genome-scale phylogeny and comparative genomics of the fungal order Sordariales.</title>
        <authorList>
            <person name="Hensen N."/>
            <person name="Bonometti L."/>
            <person name="Westerberg I."/>
            <person name="Brannstrom I.O."/>
            <person name="Guillou S."/>
            <person name="Cros-Aarteil S."/>
            <person name="Calhoun S."/>
            <person name="Haridas S."/>
            <person name="Kuo A."/>
            <person name="Mondo S."/>
            <person name="Pangilinan J."/>
            <person name="Riley R."/>
            <person name="LaButti K."/>
            <person name="Andreopoulos B."/>
            <person name="Lipzen A."/>
            <person name="Chen C."/>
            <person name="Yan M."/>
            <person name="Daum C."/>
            <person name="Ng V."/>
            <person name="Clum A."/>
            <person name="Steindorff A."/>
            <person name="Ohm R.A."/>
            <person name="Martin F."/>
            <person name="Silar P."/>
            <person name="Natvig D.O."/>
            <person name="Lalanne C."/>
            <person name="Gautier V."/>
            <person name="Ament-Velasquez S.L."/>
            <person name="Kruys A."/>
            <person name="Hutchinson M.I."/>
            <person name="Powell A.J."/>
            <person name="Barry K."/>
            <person name="Miller A.N."/>
            <person name="Grigoriev I.V."/>
            <person name="Debuchy R."/>
            <person name="Gladieux P."/>
            <person name="Hiltunen Thoren M."/>
            <person name="Johannesson H."/>
        </authorList>
    </citation>
    <scope>NUCLEOTIDE SEQUENCE</scope>
    <source>
        <strain evidence="2">CBS 508.74</strain>
    </source>
</reference>
<evidence type="ECO:0000313" key="2">
    <source>
        <dbReference type="EMBL" id="KAK4116839.1"/>
    </source>
</evidence>
<gene>
    <name evidence="2" type="ORF">N656DRAFT_826573</name>
</gene>
<feature type="signal peptide" evidence="1">
    <location>
        <begin position="1"/>
        <end position="19"/>
    </location>
</feature>
<dbReference type="GeneID" id="89942612"/>
<organism evidence="2 3">
    <name type="scientific">Canariomyces notabilis</name>
    <dbReference type="NCBI Taxonomy" id="2074819"/>
    <lineage>
        <taxon>Eukaryota</taxon>
        <taxon>Fungi</taxon>
        <taxon>Dikarya</taxon>
        <taxon>Ascomycota</taxon>
        <taxon>Pezizomycotina</taxon>
        <taxon>Sordariomycetes</taxon>
        <taxon>Sordariomycetidae</taxon>
        <taxon>Sordariales</taxon>
        <taxon>Chaetomiaceae</taxon>
        <taxon>Canariomyces</taxon>
    </lineage>
</organism>
<accession>A0AAN6TLW1</accession>
<dbReference type="RefSeq" id="XP_064674409.1">
    <property type="nucleotide sequence ID" value="XM_064818486.1"/>
</dbReference>
<proteinExistence type="predicted"/>
<evidence type="ECO:0000256" key="1">
    <source>
        <dbReference type="SAM" id="SignalP"/>
    </source>
</evidence>
<evidence type="ECO:0000313" key="3">
    <source>
        <dbReference type="Proteomes" id="UP001302812"/>
    </source>
</evidence>
<dbReference type="AlphaFoldDB" id="A0AAN6TLW1"/>
<keyword evidence="1" id="KW-0732">Signal</keyword>
<dbReference type="EMBL" id="MU853333">
    <property type="protein sequence ID" value="KAK4116839.1"/>
    <property type="molecule type" value="Genomic_DNA"/>
</dbReference>
<reference evidence="2" key="2">
    <citation type="submission" date="2023-05" db="EMBL/GenBank/DDBJ databases">
        <authorList>
            <consortium name="Lawrence Berkeley National Laboratory"/>
            <person name="Steindorff A."/>
            <person name="Hensen N."/>
            <person name="Bonometti L."/>
            <person name="Westerberg I."/>
            <person name="Brannstrom I.O."/>
            <person name="Guillou S."/>
            <person name="Cros-Aarteil S."/>
            <person name="Calhoun S."/>
            <person name="Haridas S."/>
            <person name="Kuo A."/>
            <person name="Mondo S."/>
            <person name="Pangilinan J."/>
            <person name="Riley R."/>
            <person name="Labutti K."/>
            <person name="Andreopoulos B."/>
            <person name="Lipzen A."/>
            <person name="Chen C."/>
            <person name="Yanf M."/>
            <person name="Daum C."/>
            <person name="Ng V."/>
            <person name="Clum A."/>
            <person name="Ohm R."/>
            <person name="Martin F."/>
            <person name="Silar P."/>
            <person name="Natvig D."/>
            <person name="Lalanne C."/>
            <person name="Gautier V."/>
            <person name="Ament-Velasquez S.L."/>
            <person name="Kruys A."/>
            <person name="Hutchinson M.I."/>
            <person name="Powell A.J."/>
            <person name="Barry K."/>
            <person name="Miller A.N."/>
            <person name="Grigoriev I.V."/>
            <person name="Debuchy R."/>
            <person name="Gladieux P."/>
            <person name="Thoren M.H."/>
            <person name="Johannesson H."/>
        </authorList>
    </citation>
    <scope>NUCLEOTIDE SEQUENCE</scope>
    <source>
        <strain evidence="2">CBS 508.74</strain>
    </source>
</reference>
<sequence>MALKTLLLVLVTALAGTMAADFSGNGQLRTLGLLPDPVDLGCLTNEGKWTTDEAKCGTFVAFLFDEVNFNLSTPTGACGMPWWGDGNTYLFKCGMAEGQIFAKYLGDKPGQSPIPGRDILRYVTAYAWSTSGPSPPAPSDEPLEIHMWRGSSKDKGRPIALAWKSLA</sequence>
<comment type="caution">
    <text evidence="2">The sequence shown here is derived from an EMBL/GenBank/DDBJ whole genome shotgun (WGS) entry which is preliminary data.</text>
</comment>
<keyword evidence="3" id="KW-1185">Reference proteome</keyword>